<sequence length="80" mass="8661">MHLTAYHDIHGTIVGLAACPSDDPTPVEVVSTGHPALRATVIEAPAGLELNPDQPERLYEELAKVAANHRIDRGKLTRSR</sequence>
<protein>
    <submittedName>
        <fullName evidence="1">Uncharacterized protein</fullName>
    </submittedName>
</protein>
<gene>
    <name evidence="1" type="ORF">V1634_13880</name>
</gene>
<accession>A0ABU7SD85</accession>
<evidence type="ECO:0000313" key="2">
    <source>
        <dbReference type="Proteomes" id="UP001339911"/>
    </source>
</evidence>
<reference evidence="1 2" key="1">
    <citation type="submission" date="2024-01" db="EMBL/GenBank/DDBJ databases">
        <title>Genome insights into Plantactinospora veratri sp. nov.</title>
        <authorList>
            <person name="Wang L."/>
        </authorList>
    </citation>
    <scope>NUCLEOTIDE SEQUENCE [LARGE SCALE GENOMIC DNA]</scope>
    <source>
        <strain evidence="1 2">NEAU-FHS4</strain>
    </source>
</reference>
<dbReference type="Proteomes" id="UP001339911">
    <property type="component" value="Unassembled WGS sequence"/>
</dbReference>
<dbReference type="RefSeq" id="WP_331208194.1">
    <property type="nucleotide sequence ID" value="NZ_JAZGQL010000008.1"/>
</dbReference>
<comment type="caution">
    <text evidence="1">The sequence shown here is derived from an EMBL/GenBank/DDBJ whole genome shotgun (WGS) entry which is preliminary data.</text>
</comment>
<dbReference type="EMBL" id="JAZGQL010000008">
    <property type="protein sequence ID" value="MEE6307913.1"/>
    <property type="molecule type" value="Genomic_DNA"/>
</dbReference>
<keyword evidence="2" id="KW-1185">Reference proteome</keyword>
<organism evidence="1 2">
    <name type="scientific">Plantactinospora veratri</name>
    <dbReference type="NCBI Taxonomy" id="1436122"/>
    <lineage>
        <taxon>Bacteria</taxon>
        <taxon>Bacillati</taxon>
        <taxon>Actinomycetota</taxon>
        <taxon>Actinomycetes</taxon>
        <taxon>Micromonosporales</taxon>
        <taxon>Micromonosporaceae</taxon>
        <taxon>Plantactinospora</taxon>
    </lineage>
</organism>
<proteinExistence type="predicted"/>
<name>A0ABU7SD85_9ACTN</name>
<evidence type="ECO:0000313" key="1">
    <source>
        <dbReference type="EMBL" id="MEE6307913.1"/>
    </source>
</evidence>